<organism evidence="3 4">
    <name type="scientific">Pseudaminobacter soli</name>
    <name type="common">ex Li et al. 2025</name>
    <dbReference type="NCBI Taxonomy" id="1295366"/>
    <lineage>
        <taxon>Bacteria</taxon>
        <taxon>Pseudomonadati</taxon>
        <taxon>Pseudomonadota</taxon>
        <taxon>Alphaproteobacteria</taxon>
        <taxon>Hyphomicrobiales</taxon>
        <taxon>Phyllobacteriaceae</taxon>
        <taxon>Pseudaminobacter</taxon>
    </lineage>
</organism>
<dbReference type="Pfam" id="PF13561">
    <property type="entry name" value="adh_short_C2"/>
    <property type="match status" value="1"/>
</dbReference>
<gene>
    <name evidence="3" type="ORF">C7I85_29280</name>
</gene>
<dbReference type="InterPro" id="IPR036291">
    <property type="entry name" value="NAD(P)-bd_dom_sf"/>
</dbReference>
<evidence type="ECO:0000313" key="4">
    <source>
        <dbReference type="Proteomes" id="UP000240653"/>
    </source>
</evidence>
<reference evidence="3 4" key="1">
    <citation type="submission" date="2018-03" db="EMBL/GenBank/DDBJ databases">
        <title>The draft genome of Mesorhizobium soli JCM 19897.</title>
        <authorList>
            <person name="Li L."/>
            <person name="Liu L."/>
            <person name="Liang L."/>
            <person name="Wang T."/>
            <person name="Zhang X."/>
        </authorList>
    </citation>
    <scope>NUCLEOTIDE SEQUENCE [LARGE SCALE GENOMIC DNA]</scope>
    <source>
        <strain evidence="3 4">JCM 19897</strain>
    </source>
</reference>
<dbReference type="OrthoDB" id="7568484at2"/>
<evidence type="ECO:0000259" key="2">
    <source>
        <dbReference type="SMART" id="SM00822"/>
    </source>
</evidence>
<sequence length="257" mass="26816">MNEVSASRVFLVTGGTHGIGASCVRRLAADGSRVVFTGRDRDAADALVAEIPQAVFVAGDASVEADCKEAVAKALELGDGRIAGLVNNAGMSARLPFDQATFEDWNRVMTVNTGSAFLFTRHALEGLRAAKGAVVMMSSIAGLVGEEGLSLYTASKSALIGLTYALALEFGTEVRFNAICPGQIATRMMARTLQIPGRREMLESRIPVGRLGTPEDVAEAVFWLLSPASTFINGVVLSVDGGETAGFLTPDTSSGGN</sequence>
<dbReference type="InterPro" id="IPR057326">
    <property type="entry name" value="KR_dom"/>
</dbReference>
<dbReference type="Proteomes" id="UP000240653">
    <property type="component" value="Unassembled WGS sequence"/>
</dbReference>
<dbReference type="Gene3D" id="3.40.50.720">
    <property type="entry name" value="NAD(P)-binding Rossmann-like Domain"/>
    <property type="match status" value="1"/>
</dbReference>
<proteinExistence type="inferred from homology"/>
<keyword evidence="4" id="KW-1185">Reference proteome</keyword>
<dbReference type="PRINTS" id="PR00081">
    <property type="entry name" value="GDHRDH"/>
</dbReference>
<dbReference type="PANTHER" id="PTHR42879">
    <property type="entry name" value="3-OXOACYL-(ACYL-CARRIER-PROTEIN) REDUCTASE"/>
    <property type="match status" value="1"/>
</dbReference>
<dbReference type="EMBL" id="PXYL01000036">
    <property type="protein sequence ID" value="PSJ51785.1"/>
    <property type="molecule type" value="Genomic_DNA"/>
</dbReference>
<dbReference type="RefSeq" id="WP_106727519.1">
    <property type="nucleotide sequence ID" value="NZ_PXYL01000036.1"/>
</dbReference>
<dbReference type="PROSITE" id="PS00061">
    <property type="entry name" value="ADH_SHORT"/>
    <property type="match status" value="1"/>
</dbReference>
<evidence type="ECO:0000256" key="1">
    <source>
        <dbReference type="ARBA" id="ARBA00006484"/>
    </source>
</evidence>
<evidence type="ECO:0000313" key="3">
    <source>
        <dbReference type="EMBL" id="PSJ51785.1"/>
    </source>
</evidence>
<dbReference type="GO" id="GO:0032787">
    <property type="term" value="P:monocarboxylic acid metabolic process"/>
    <property type="evidence" value="ECO:0007669"/>
    <property type="project" value="UniProtKB-ARBA"/>
</dbReference>
<dbReference type="AlphaFoldDB" id="A0A2P7RNN0"/>
<dbReference type="PRINTS" id="PR00080">
    <property type="entry name" value="SDRFAMILY"/>
</dbReference>
<accession>A0A2P7RNN0</accession>
<dbReference type="InterPro" id="IPR002347">
    <property type="entry name" value="SDR_fam"/>
</dbReference>
<dbReference type="CDD" id="cd05233">
    <property type="entry name" value="SDR_c"/>
    <property type="match status" value="1"/>
</dbReference>
<dbReference type="InterPro" id="IPR020904">
    <property type="entry name" value="Sc_DH/Rdtase_CS"/>
</dbReference>
<comment type="caution">
    <text evidence="3">The sequence shown here is derived from an EMBL/GenBank/DDBJ whole genome shotgun (WGS) entry which is preliminary data.</text>
</comment>
<feature type="domain" description="Ketoreductase" evidence="2">
    <location>
        <begin position="8"/>
        <end position="187"/>
    </location>
</feature>
<dbReference type="InterPro" id="IPR050259">
    <property type="entry name" value="SDR"/>
</dbReference>
<dbReference type="SMART" id="SM00822">
    <property type="entry name" value="PKS_KR"/>
    <property type="match status" value="1"/>
</dbReference>
<protein>
    <submittedName>
        <fullName evidence="3">Short-chain dehydrogenase</fullName>
    </submittedName>
</protein>
<dbReference type="PANTHER" id="PTHR42879:SF2">
    <property type="entry name" value="3-OXOACYL-[ACYL-CARRIER-PROTEIN] REDUCTASE FABG"/>
    <property type="match status" value="1"/>
</dbReference>
<comment type="similarity">
    <text evidence="1">Belongs to the short-chain dehydrogenases/reductases (SDR) family.</text>
</comment>
<dbReference type="FunFam" id="3.40.50.720:FF:000084">
    <property type="entry name" value="Short-chain dehydrogenase reductase"/>
    <property type="match status" value="1"/>
</dbReference>
<dbReference type="NCBIfam" id="NF005559">
    <property type="entry name" value="PRK07231.1"/>
    <property type="match status" value="1"/>
</dbReference>
<dbReference type="SUPFAM" id="SSF51735">
    <property type="entry name" value="NAD(P)-binding Rossmann-fold domains"/>
    <property type="match status" value="1"/>
</dbReference>
<name>A0A2P7RNN0_9HYPH</name>